<accession>A0ABN2J771</accession>
<evidence type="ECO:0000313" key="2">
    <source>
        <dbReference type="EMBL" id="GAA1719417.1"/>
    </source>
</evidence>
<dbReference type="Proteomes" id="UP001500280">
    <property type="component" value="Unassembled WGS sequence"/>
</dbReference>
<proteinExistence type="predicted"/>
<dbReference type="EMBL" id="BAAANF010000031">
    <property type="protein sequence ID" value="GAA1719417.1"/>
    <property type="molecule type" value="Genomic_DNA"/>
</dbReference>
<feature type="signal peptide" evidence="1">
    <location>
        <begin position="1"/>
        <end position="23"/>
    </location>
</feature>
<organism evidence="2 3">
    <name type="scientific">Kribbella yunnanensis</name>
    <dbReference type="NCBI Taxonomy" id="190194"/>
    <lineage>
        <taxon>Bacteria</taxon>
        <taxon>Bacillati</taxon>
        <taxon>Actinomycetota</taxon>
        <taxon>Actinomycetes</taxon>
        <taxon>Propionibacteriales</taxon>
        <taxon>Kribbellaceae</taxon>
        <taxon>Kribbella</taxon>
    </lineage>
</organism>
<comment type="caution">
    <text evidence="2">The sequence shown here is derived from an EMBL/GenBank/DDBJ whole genome shotgun (WGS) entry which is preliminary data.</text>
</comment>
<evidence type="ECO:0000313" key="3">
    <source>
        <dbReference type="Proteomes" id="UP001500280"/>
    </source>
</evidence>
<name>A0ABN2J771_9ACTN</name>
<feature type="chain" id="PRO_5046455370" description="Peptidase inhibitor family I36 protein" evidence="1">
    <location>
        <begin position="24"/>
        <end position="187"/>
    </location>
</feature>
<keyword evidence="1" id="KW-0732">Signal</keyword>
<gene>
    <name evidence="2" type="ORF">GCM10009745_80520</name>
</gene>
<sequence length="187" mass="20043">MRVVATAAALAAVLPLSSASAVAQGPDTTPARFAAEVRTAGLSADEQQELQRAVNAELAKRGGKQVAANQVRWAGGDATTTIQYPNQRRARALSSSMGVQAGDPSTCAYGNFCVYTGSGYTGNRTDFYHCRDYVFYDDFWSYVNNQTGGTVAVLHLDQPGGPDRTPAAWHGQYTWNGLNYSVIRPCP</sequence>
<keyword evidence="3" id="KW-1185">Reference proteome</keyword>
<reference evidence="2 3" key="1">
    <citation type="journal article" date="2019" name="Int. J. Syst. Evol. Microbiol.">
        <title>The Global Catalogue of Microorganisms (GCM) 10K type strain sequencing project: providing services to taxonomists for standard genome sequencing and annotation.</title>
        <authorList>
            <consortium name="The Broad Institute Genomics Platform"/>
            <consortium name="The Broad Institute Genome Sequencing Center for Infectious Disease"/>
            <person name="Wu L."/>
            <person name="Ma J."/>
        </authorList>
    </citation>
    <scope>NUCLEOTIDE SEQUENCE [LARGE SCALE GENOMIC DNA]</scope>
    <source>
        <strain evidence="2 3">JCM 14307</strain>
    </source>
</reference>
<evidence type="ECO:0000256" key="1">
    <source>
        <dbReference type="SAM" id="SignalP"/>
    </source>
</evidence>
<protein>
    <recommendedName>
        <fullName evidence="4">Peptidase inhibitor family I36 protein</fullName>
    </recommendedName>
</protein>
<evidence type="ECO:0008006" key="4">
    <source>
        <dbReference type="Google" id="ProtNLM"/>
    </source>
</evidence>